<reference evidence="2" key="1">
    <citation type="journal article" date="2019" name="Int. J. Syst. Evol. Microbiol.">
        <title>The Global Catalogue of Microorganisms (GCM) 10K type strain sequencing project: providing services to taxonomists for standard genome sequencing and annotation.</title>
        <authorList>
            <consortium name="The Broad Institute Genomics Platform"/>
            <consortium name="The Broad Institute Genome Sequencing Center for Infectious Disease"/>
            <person name="Wu L."/>
            <person name="Ma J."/>
        </authorList>
    </citation>
    <scope>NUCLEOTIDE SEQUENCE [LARGE SCALE GENOMIC DNA]</scope>
    <source>
        <strain evidence="2">NBRC 110044</strain>
    </source>
</reference>
<protein>
    <submittedName>
        <fullName evidence="1">Uncharacterized protein</fullName>
    </submittedName>
</protein>
<accession>A0ABQ5YHY7</accession>
<dbReference type="InterPro" id="IPR043746">
    <property type="entry name" value="DUF5691"/>
</dbReference>
<evidence type="ECO:0000313" key="2">
    <source>
        <dbReference type="Proteomes" id="UP001156706"/>
    </source>
</evidence>
<gene>
    <name evidence="1" type="ORF">GCM10007907_34020</name>
</gene>
<dbReference type="Pfam" id="PF18944">
    <property type="entry name" value="DUF5691"/>
    <property type="match status" value="1"/>
</dbReference>
<comment type="caution">
    <text evidence="1">The sequence shown here is derived from an EMBL/GenBank/DDBJ whole genome shotgun (WGS) entry which is preliminary data.</text>
</comment>
<sequence>MNELTRLALVGTANLPMDVASNDAVTALLPAGSREQRLLWQAGGEAVMATAGYKPARAPLPRQAPLDAQPVLPAVLWSSLSSLLDKTQHELAPWVVQRMQQTGYRLPEALLPAVLSQAKQRQLWWPVIGERGRWLAAHNPDWAAPDVLELDTLGDAALLRLWEEGDLKLRCQVLAEQRRRDPVAARSLLLAALPKEKADARLALIQALEQGLSLDDADTLENLLADKSATVRQGIGELLSRLPDSAYCERQWQRIAPYMQWVPVDGGQGETVLQVSLPPEFDKAWERDGLKETELLKAKRSWWLTQLLMRVPPSRWCQQAGLPVAALLPQIEAHEWGSELLCSLMEAALRFKDAEWAELLLFQDRRKMYPLFMQWHERLVAVIPTERLDELLPVLNGTQGLNDIVAVWRQRAVPMTPARLNQVLDVFVETEARSGLEYRLSMFDWMALSSEDASMPALLAYCQHLQQKGLEGTTSFHPYHLEQLDRIVLLLQAKQTFIKEMPL</sequence>
<dbReference type="EMBL" id="BSOG01000005">
    <property type="protein sequence ID" value="GLR14612.1"/>
    <property type="molecule type" value="Genomic_DNA"/>
</dbReference>
<dbReference type="RefSeq" id="WP_284197686.1">
    <property type="nucleotide sequence ID" value="NZ_BSOG01000005.1"/>
</dbReference>
<organism evidence="1 2">
    <name type="scientific">Chitinimonas prasina</name>
    <dbReference type="NCBI Taxonomy" id="1434937"/>
    <lineage>
        <taxon>Bacteria</taxon>
        <taxon>Pseudomonadati</taxon>
        <taxon>Pseudomonadota</taxon>
        <taxon>Betaproteobacteria</taxon>
        <taxon>Neisseriales</taxon>
        <taxon>Chitinibacteraceae</taxon>
        <taxon>Chitinimonas</taxon>
    </lineage>
</organism>
<proteinExistence type="predicted"/>
<dbReference type="Proteomes" id="UP001156706">
    <property type="component" value="Unassembled WGS sequence"/>
</dbReference>
<name>A0ABQ5YHY7_9NEIS</name>
<keyword evidence="2" id="KW-1185">Reference proteome</keyword>
<evidence type="ECO:0000313" key="1">
    <source>
        <dbReference type="EMBL" id="GLR14612.1"/>
    </source>
</evidence>